<dbReference type="EMBL" id="NKUC01000005">
    <property type="protein sequence ID" value="PYD57929.1"/>
    <property type="molecule type" value="Genomic_DNA"/>
</dbReference>
<comment type="caution">
    <text evidence="2">The sequence shown here is derived from an EMBL/GenBank/DDBJ whole genome shotgun (WGS) entry which is preliminary data.</text>
</comment>
<proteinExistence type="predicted"/>
<protein>
    <recommendedName>
        <fullName evidence="1">DUF4232 domain-containing protein</fullName>
    </recommendedName>
</protein>
<name>A0A318PNY9_KOMXY</name>
<reference evidence="2 3" key="1">
    <citation type="submission" date="2017-07" db="EMBL/GenBank/DDBJ databases">
        <title>A draft genome sequence of Komagataeibacter xylinus LMG 1515.</title>
        <authorList>
            <person name="Skraban J."/>
            <person name="Cleenwerck I."/>
            <person name="Vandamme P."/>
            <person name="Trcek J."/>
        </authorList>
    </citation>
    <scope>NUCLEOTIDE SEQUENCE [LARGE SCALE GENOMIC DNA]</scope>
    <source>
        <strain evidence="2 3">LMG 1515</strain>
    </source>
</reference>
<dbReference type="Proteomes" id="UP000248257">
    <property type="component" value="Unassembled WGS sequence"/>
</dbReference>
<dbReference type="OrthoDB" id="26727at2"/>
<dbReference type="InterPro" id="IPR025326">
    <property type="entry name" value="DUF4232"/>
</dbReference>
<dbReference type="RefSeq" id="WP_061271977.1">
    <property type="nucleotide sequence ID" value="NZ_CBCRXN010000016.1"/>
</dbReference>
<dbReference type="AlphaFoldDB" id="A0A318PNY9"/>
<gene>
    <name evidence="2" type="ORF">CFR75_04150</name>
</gene>
<evidence type="ECO:0000313" key="2">
    <source>
        <dbReference type="EMBL" id="PYD57929.1"/>
    </source>
</evidence>
<keyword evidence="3" id="KW-1185">Reference proteome</keyword>
<evidence type="ECO:0000259" key="1">
    <source>
        <dbReference type="Pfam" id="PF14016"/>
    </source>
</evidence>
<evidence type="ECO:0000313" key="3">
    <source>
        <dbReference type="Proteomes" id="UP000248257"/>
    </source>
</evidence>
<dbReference type="Pfam" id="PF14016">
    <property type="entry name" value="DUF4232"/>
    <property type="match status" value="1"/>
</dbReference>
<sequence>MKGKIAGLMALMSWSLPPQARATPVPDCKVPQMVVSLDDGQGAFNGMMHGGTWLVVRNTGARACSVAGMGPPSFEDVHHHPVAVTWQQAVPAPVKVLPAGGQMKTALRWVSGNVFDPGACMTPATLALPLRHGRVRHAFAYALCGPARSPPAIEHQPWTMGPPENG</sequence>
<accession>A0A318PNY9</accession>
<feature type="domain" description="DUF4232" evidence="1">
    <location>
        <begin position="28"/>
        <end position="128"/>
    </location>
</feature>
<organism evidence="2 3">
    <name type="scientific">Komagataeibacter xylinus</name>
    <name type="common">Gluconacetobacter xylinus</name>
    <dbReference type="NCBI Taxonomy" id="28448"/>
    <lineage>
        <taxon>Bacteria</taxon>
        <taxon>Pseudomonadati</taxon>
        <taxon>Pseudomonadota</taxon>
        <taxon>Alphaproteobacteria</taxon>
        <taxon>Acetobacterales</taxon>
        <taxon>Acetobacteraceae</taxon>
        <taxon>Komagataeibacter</taxon>
    </lineage>
</organism>
<dbReference type="STRING" id="1220579.GCA_001571345_00683"/>